<sequence>MSSPFTIRSKLSNVFRRRGSRRGDNEREYEDEEESGDEQEMFISSPSLIPNGLISTVPNFNPFPVDQAKVNAYSTSTEEDSEELDENTSTVSETESDLSSYATESTSLIGDSFLDSLFPVYSQDSGVLDKHCREKNLNTSTVDRDEPQIKLPEERSSDE</sequence>
<dbReference type="AlphaFoldDB" id="A0A4Y7JCS0"/>
<name>A0A4Y7JCS0_PAPSO</name>
<dbReference type="PANTHER" id="PTHR37767">
    <property type="entry name" value="HYDROXYPROLINE-RICH GLYCOPROTEIN FAMILY PROTEIN"/>
    <property type="match status" value="1"/>
</dbReference>
<dbReference type="Proteomes" id="UP000316621">
    <property type="component" value="Chromosome 4"/>
</dbReference>
<dbReference type="Gramene" id="RZC57701">
    <property type="protein sequence ID" value="RZC57701"/>
    <property type="gene ID" value="C5167_004998"/>
</dbReference>
<organism evidence="2 3">
    <name type="scientific">Papaver somniferum</name>
    <name type="common">Opium poppy</name>
    <dbReference type="NCBI Taxonomy" id="3469"/>
    <lineage>
        <taxon>Eukaryota</taxon>
        <taxon>Viridiplantae</taxon>
        <taxon>Streptophyta</taxon>
        <taxon>Embryophyta</taxon>
        <taxon>Tracheophyta</taxon>
        <taxon>Spermatophyta</taxon>
        <taxon>Magnoliopsida</taxon>
        <taxon>Ranunculales</taxon>
        <taxon>Papaveraceae</taxon>
        <taxon>Papaveroideae</taxon>
        <taxon>Papaver</taxon>
    </lineage>
</organism>
<proteinExistence type="predicted"/>
<keyword evidence="3" id="KW-1185">Reference proteome</keyword>
<feature type="region of interest" description="Disordered" evidence="1">
    <location>
        <begin position="135"/>
        <end position="159"/>
    </location>
</feature>
<accession>A0A4Y7JCS0</accession>
<feature type="region of interest" description="Disordered" evidence="1">
    <location>
        <begin position="71"/>
        <end position="103"/>
    </location>
</feature>
<reference evidence="2 3" key="1">
    <citation type="journal article" date="2018" name="Science">
        <title>The opium poppy genome and morphinan production.</title>
        <authorList>
            <person name="Guo L."/>
            <person name="Winzer T."/>
            <person name="Yang X."/>
            <person name="Li Y."/>
            <person name="Ning Z."/>
            <person name="He Z."/>
            <person name="Teodor R."/>
            <person name="Lu Y."/>
            <person name="Bowser T.A."/>
            <person name="Graham I.A."/>
            <person name="Ye K."/>
        </authorList>
    </citation>
    <scope>NUCLEOTIDE SEQUENCE [LARGE SCALE GENOMIC DNA]</scope>
    <source>
        <strain evidence="3">cv. HN1</strain>
        <tissue evidence="2">Leaves</tissue>
    </source>
</reference>
<protein>
    <submittedName>
        <fullName evidence="2">Uncharacterized protein</fullName>
    </submittedName>
</protein>
<feature type="region of interest" description="Disordered" evidence="1">
    <location>
        <begin position="17"/>
        <end position="41"/>
    </location>
</feature>
<dbReference type="EMBL" id="CM010718">
    <property type="protein sequence ID" value="RZC57701.1"/>
    <property type="molecule type" value="Genomic_DNA"/>
</dbReference>
<evidence type="ECO:0000256" key="1">
    <source>
        <dbReference type="SAM" id="MobiDB-lite"/>
    </source>
</evidence>
<dbReference type="PANTHER" id="PTHR37767:SF1">
    <property type="entry name" value="HYDROXYPROLINE-RICH GLYCOPROTEIN FAMILY PROTEIN"/>
    <property type="match status" value="1"/>
</dbReference>
<feature type="compositionally biased region" description="Acidic residues" evidence="1">
    <location>
        <begin position="77"/>
        <end position="86"/>
    </location>
</feature>
<feature type="compositionally biased region" description="Polar residues" evidence="1">
    <location>
        <begin position="91"/>
        <end position="103"/>
    </location>
</feature>
<feature type="compositionally biased region" description="Acidic residues" evidence="1">
    <location>
        <begin position="27"/>
        <end position="40"/>
    </location>
</feature>
<evidence type="ECO:0000313" key="3">
    <source>
        <dbReference type="Proteomes" id="UP000316621"/>
    </source>
</evidence>
<gene>
    <name evidence="2" type="ORF">C5167_004998</name>
</gene>
<evidence type="ECO:0000313" key="2">
    <source>
        <dbReference type="EMBL" id="RZC57701.1"/>
    </source>
</evidence>